<evidence type="ECO:0000313" key="2">
    <source>
        <dbReference type="EMBL" id="MBX59523.1"/>
    </source>
</evidence>
<protein>
    <submittedName>
        <fullName evidence="2">Uncharacterized protein</fullName>
    </submittedName>
</protein>
<accession>A0A2P2PXX1</accession>
<name>A0A2P2PXX1_RHIMU</name>
<proteinExistence type="predicted"/>
<dbReference type="EMBL" id="GGEC01079039">
    <property type="protein sequence ID" value="MBX59523.1"/>
    <property type="molecule type" value="Transcribed_RNA"/>
</dbReference>
<dbReference type="AlphaFoldDB" id="A0A2P2PXX1"/>
<evidence type="ECO:0000256" key="1">
    <source>
        <dbReference type="SAM" id="MobiDB-lite"/>
    </source>
</evidence>
<feature type="region of interest" description="Disordered" evidence="1">
    <location>
        <begin position="1"/>
        <end position="29"/>
    </location>
</feature>
<sequence>MHKPESLGAYQTNDPDSCRQRLLGTNPTS</sequence>
<reference evidence="2" key="1">
    <citation type="submission" date="2018-02" db="EMBL/GenBank/DDBJ databases">
        <title>Rhizophora mucronata_Transcriptome.</title>
        <authorList>
            <person name="Meera S.P."/>
            <person name="Sreeshan A."/>
            <person name="Augustine A."/>
        </authorList>
    </citation>
    <scope>NUCLEOTIDE SEQUENCE</scope>
    <source>
        <tissue evidence="2">Leaf</tissue>
    </source>
</reference>
<organism evidence="2">
    <name type="scientific">Rhizophora mucronata</name>
    <name type="common">Asiatic mangrove</name>
    <dbReference type="NCBI Taxonomy" id="61149"/>
    <lineage>
        <taxon>Eukaryota</taxon>
        <taxon>Viridiplantae</taxon>
        <taxon>Streptophyta</taxon>
        <taxon>Embryophyta</taxon>
        <taxon>Tracheophyta</taxon>
        <taxon>Spermatophyta</taxon>
        <taxon>Magnoliopsida</taxon>
        <taxon>eudicotyledons</taxon>
        <taxon>Gunneridae</taxon>
        <taxon>Pentapetalae</taxon>
        <taxon>rosids</taxon>
        <taxon>fabids</taxon>
        <taxon>Malpighiales</taxon>
        <taxon>Rhizophoraceae</taxon>
        <taxon>Rhizophora</taxon>
    </lineage>
</organism>